<evidence type="ECO:0000256" key="7">
    <source>
        <dbReference type="PROSITE-ProRule" id="PRU01360"/>
    </source>
</evidence>
<reference evidence="9" key="2">
    <citation type="submission" date="2020-09" db="EMBL/GenBank/DDBJ databases">
        <authorList>
            <person name="Sun Q."/>
            <person name="Zhou Y."/>
        </authorList>
    </citation>
    <scope>NUCLEOTIDE SEQUENCE</scope>
    <source>
        <strain evidence="9">CGMCC 1.15448</strain>
    </source>
</reference>
<evidence type="ECO:0000256" key="6">
    <source>
        <dbReference type="ARBA" id="ARBA00023237"/>
    </source>
</evidence>
<evidence type="ECO:0000256" key="5">
    <source>
        <dbReference type="ARBA" id="ARBA00023136"/>
    </source>
</evidence>
<evidence type="ECO:0000259" key="8">
    <source>
        <dbReference type="SMART" id="SM00965"/>
    </source>
</evidence>
<sequence length="1170" mass="129277">MKKTGRGLSPDRVRVFTKYLLMTKLAILCIFALSIQSFARGYGQGNINLRLEKTQLKKVFKAIEDQGFFRFVYKDEILPKDQRISIVAKGASVEQVLDKVLERTGLSYHRLTDNLIVIIRTGNGAPEKPLAAVKVSGRVTNEKDEPLKDVSVVEKGTNNGTMTKEDGTYTLEVTSPNATLLFSFVGYAPQEYAIKGKLSVDVRLLAGDNPLKDVVVVGYASQKKVTVTGAVATVKGTELEKTPTVNLSNSLVGRLPGVYAVQASGEPGYDGSTIRIRGTNTLGNTSALIVVDGVPDIAGGLERLNPADIESMSVLKDASAAIYGARAANGVILVTTKHGKSGKPQLSYTFNHGWAQPDRIPKMANAVEYAAINNETTIYDHVPAAEWSAAEAAFNQAGKYTTLGGSTVTAPFQPGDVQKYGNGSDPWGHPNTDWFKTTLKTWSPQVQHTLQLNGGNDAIRYLASVGYEDQDGYYKNSATGYKQYDMRINVDARVNKWIMTGINLTGREEFRFYPTQSAGSIFRMLMRGRPTDPEVWPNGLPGPDIENGQNPIVITTNQTGYDKDKRDYFQANGKVEVSIPWVPGLKITGTGTIDKENRVEKGWQTPWYLYFWDHVTYQADGKTPVLTKSLRSTFTTPQLAETYYNYLNVLLSGFINYDKTIGDHTINLMAAVTRETDNEDDFNAYRTNFISSAVDQLFAGGANGQVVGGSAYERARLSYFGRAAYNYKEKYLAEFLWRYDGSYLFPAAHRFGFFPGVLAGWRISEENFWKGMAHTVPYLKLRGSWGQLGNDQVYYGGVLKEYQYLGTYGFGSYTINGQAATTLHETVVPNPNFTWEVANNSDVGLEGQLLDGMFNFEFDYFYNKRNHILWQPQGSTPASSGIASILPPENIGRTENKGYEFTVGYNGHAGGFTYSVSVNGGYAKNKILFYDEAPGAPAWQRATGHPFSANGGAAFLVYQYDGVFKDAKDIAANTIDYSGVTPSLRPGDMKFKDINHQGKIDGNSQVRLNSTPDPTFTGGLNIRVGYKNFDLSVLFQGATGGFLFFGTESGDIGNYLQYSYDHQWTIDHPSSTDPRLANRGNTYYTGGGAWNNTYFLRSSDYLRLKNVEVGYNFSPALLKRASISNLRIYANGLNLITWDKMKIYDPESTSGSGQYYPQSRIINAGVRATF</sequence>
<dbReference type="Pfam" id="PF13715">
    <property type="entry name" value="CarbopepD_reg_2"/>
    <property type="match status" value="1"/>
</dbReference>
<dbReference type="Gene3D" id="2.40.170.20">
    <property type="entry name" value="TonB-dependent receptor, beta-barrel domain"/>
    <property type="match status" value="1"/>
</dbReference>
<dbReference type="GO" id="GO:0044718">
    <property type="term" value="P:siderophore transmembrane transport"/>
    <property type="evidence" value="ECO:0007669"/>
    <property type="project" value="TreeGrafter"/>
</dbReference>
<dbReference type="InterPro" id="IPR036942">
    <property type="entry name" value="Beta-barrel_TonB_sf"/>
</dbReference>
<dbReference type="GO" id="GO:0015344">
    <property type="term" value="F:siderophore uptake transmembrane transporter activity"/>
    <property type="evidence" value="ECO:0007669"/>
    <property type="project" value="TreeGrafter"/>
</dbReference>
<dbReference type="SUPFAM" id="SSF49464">
    <property type="entry name" value="Carboxypeptidase regulatory domain-like"/>
    <property type="match status" value="1"/>
</dbReference>
<comment type="similarity">
    <text evidence="7">Belongs to the TonB-dependent receptor family.</text>
</comment>
<evidence type="ECO:0000256" key="4">
    <source>
        <dbReference type="ARBA" id="ARBA00022692"/>
    </source>
</evidence>
<evidence type="ECO:0000256" key="1">
    <source>
        <dbReference type="ARBA" id="ARBA00004571"/>
    </source>
</evidence>
<comment type="caution">
    <text evidence="9">The sequence shown here is derived from an EMBL/GenBank/DDBJ whole genome shotgun (WGS) entry which is preliminary data.</text>
</comment>
<evidence type="ECO:0000313" key="9">
    <source>
        <dbReference type="EMBL" id="GGA83918.1"/>
    </source>
</evidence>
<feature type="domain" description="Secretin/TonB short N-terminal" evidence="8">
    <location>
        <begin position="69"/>
        <end position="121"/>
    </location>
</feature>
<evidence type="ECO:0000256" key="3">
    <source>
        <dbReference type="ARBA" id="ARBA00022452"/>
    </source>
</evidence>
<name>A0A8J2XQS1_9BACT</name>
<dbReference type="InterPro" id="IPR023997">
    <property type="entry name" value="TonB-dep_OMP_SusC/RagA_CS"/>
</dbReference>
<comment type="subcellular location">
    <subcellularLocation>
        <location evidence="1 7">Cell outer membrane</location>
        <topology evidence="1 7">Multi-pass membrane protein</topology>
    </subcellularLocation>
</comment>
<dbReference type="InterPro" id="IPR039426">
    <property type="entry name" value="TonB-dep_rcpt-like"/>
</dbReference>
<dbReference type="InterPro" id="IPR011662">
    <property type="entry name" value="Secretin/TonB_short_N"/>
</dbReference>
<dbReference type="Pfam" id="PF07660">
    <property type="entry name" value="STN"/>
    <property type="match status" value="1"/>
</dbReference>
<organism evidence="9 10">
    <name type="scientific">Puia dinghuensis</name>
    <dbReference type="NCBI Taxonomy" id="1792502"/>
    <lineage>
        <taxon>Bacteria</taxon>
        <taxon>Pseudomonadati</taxon>
        <taxon>Bacteroidota</taxon>
        <taxon>Chitinophagia</taxon>
        <taxon>Chitinophagales</taxon>
        <taxon>Chitinophagaceae</taxon>
        <taxon>Puia</taxon>
    </lineage>
</organism>
<dbReference type="PANTHER" id="PTHR30069:SF46">
    <property type="entry name" value="OAR PROTEIN"/>
    <property type="match status" value="1"/>
</dbReference>
<proteinExistence type="inferred from homology"/>
<gene>
    <name evidence="9" type="ORF">GCM10011511_03840</name>
</gene>
<dbReference type="Gene3D" id="2.170.130.10">
    <property type="entry name" value="TonB-dependent receptor, plug domain"/>
    <property type="match status" value="1"/>
</dbReference>
<reference evidence="9" key="1">
    <citation type="journal article" date="2014" name="Int. J. Syst. Evol. Microbiol.">
        <title>Complete genome sequence of Corynebacterium casei LMG S-19264T (=DSM 44701T), isolated from a smear-ripened cheese.</title>
        <authorList>
            <consortium name="US DOE Joint Genome Institute (JGI-PGF)"/>
            <person name="Walter F."/>
            <person name="Albersmeier A."/>
            <person name="Kalinowski J."/>
            <person name="Ruckert C."/>
        </authorList>
    </citation>
    <scope>NUCLEOTIDE SEQUENCE</scope>
    <source>
        <strain evidence="9">CGMCC 1.15448</strain>
    </source>
</reference>
<dbReference type="InterPro" id="IPR008969">
    <property type="entry name" value="CarboxyPept-like_regulatory"/>
</dbReference>
<dbReference type="Proteomes" id="UP000607559">
    <property type="component" value="Unassembled WGS sequence"/>
</dbReference>
<dbReference type="SMART" id="SM00965">
    <property type="entry name" value="STN"/>
    <property type="match status" value="1"/>
</dbReference>
<keyword evidence="6 7" id="KW-0998">Cell outer membrane</keyword>
<accession>A0A8J2XQS1</accession>
<dbReference type="InterPro" id="IPR012910">
    <property type="entry name" value="Plug_dom"/>
</dbReference>
<keyword evidence="4 7" id="KW-0812">Transmembrane</keyword>
<dbReference type="InterPro" id="IPR023996">
    <property type="entry name" value="TonB-dep_OMP_SusC/RagA"/>
</dbReference>
<evidence type="ECO:0000313" key="10">
    <source>
        <dbReference type="Proteomes" id="UP000607559"/>
    </source>
</evidence>
<keyword evidence="5 7" id="KW-0472">Membrane</keyword>
<dbReference type="EMBL" id="BMJC01000001">
    <property type="protein sequence ID" value="GGA83918.1"/>
    <property type="molecule type" value="Genomic_DNA"/>
</dbReference>
<dbReference type="PROSITE" id="PS52016">
    <property type="entry name" value="TONB_DEPENDENT_REC_3"/>
    <property type="match status" value="1"/>
</dbReference>
<dbReference type="Pfam" id="PF07715">
    <property type="entry name" value="Plug"/>
    <property type="match status" value="1"/>
</dbReference>
<keyword evidence="3 7" id="KW-1134">Transmembrane beta strand</keyword>
<dbReference type="NCBIfam" id="TIGR04057">
    <property type="entry name" value="SusC_RagA_signa"/>
    <property type="match status" value="1"/>
</dbReference>
<dbReference type="PANTHER" id="PTHR30069">
    <property type="entry name" value="TONB-DEPENDENT OUTER MEMBRANE RECEPTOR"/>
    <property type="match status" value="1"/>
</dbReference>
<keyword evidence="10" id="KW-1185">Reference proteome</keyword>
<dbReference type="InterPro" id="IPR037066">
    <property type="entry name" value="Plug_dom_sf"/>
</dbReference>
<dbReference type="FunFam" id="2.170.130.10:FF:000003">
    <property type="entry name" value="SusC/RagA family TonB-linked outer membrane protein"/>
    <property type="match status" value="1"/>
</dbReference>
<protein>
    <submittedName>
        <fullName evidence="9">SusC/RagA family TonB-linked outer membrane protein</fullName>
    </submittedName>
</protein>
<evidence type="ECO:0000256" key="2">
    <source>
        <dbReference type="ARBA" id="ARBA00022448"/>
    </source>
</evidence>
<dbReference type="AlphaFoldDB" id="A0A8J2XQS1"/>
<dbReference type="Gene3D" id="2.60.40.1120">
    <property type="entry name" value="Carboxypeptidase-like, regulatory domain"/>
    <property type="match status" value="1"/>
</dbReference>
<keyword evidence="2 7" id="KW-0813">Transport</keyword>
<dbReference type="SUPFAM" id="SSF56935">
    <property type="entry name" value="Porins"/>
    <property type="match status" value="1"/>
</dbReference>
<dbReference type="NCBIfam" id="TIGR04056">
    <property type="entry name" value="OMP_RagA_SusC"/>
    <property type="match status" value="1"/>
</dbReference>
<dbReference type="RefSeq" id="WP_229688728.1">
    <property type="nucleotide sequence ID" value="NZ_BMJC01000001.1"/>
</dbReference>
<dbReference type="GO" id="GO:0009279">
    <property type="term" value="C:cell outer membrane"/>
    <property type="evidence" value="ECO:0007669"/>
    <property type="project" value="UniProtKB-SubCell"/>
</dbReference>